<evidence type="ECO:0000313" key="4">
    <source>
        <dbReference type="Proteomes" id="UP000178249"/>
    </source>
</evidence>
<dbReference type="SUPFAM" id="SSF88659">
    <property type="entry name" value="Sigma3 and sigma4 domains of RNA polymerase sigma factors"/>
    <property type="match status" value="1"/>
</dbReference>
<evidence type="ECO:0000313" key="3">
    <source>
        <dbReference type="EMBL" id="OGG44188.1"/>
    </source>
</evidence>
<dbReference type="GO" id="GO:0003677">
    <property type="term" value="F:DNA binding"/>
    <property type="evidence" value="ECO:0007669"/>
    <property type="project" value="InterPro"/>
</dbReference>
<dbReference type="Proteomes" id="UP000178249">
    <property type="component" value="Unassembled WGS sequence"/>
</dbReference>
<dbReference type="PANTHER" id="PTHR30603:SF60">
    <property type="entry name" value="RNA POLYMERASE SIGMA FACTOR RPOD"/>
    <property type="match status" value="1"/>
</dbReference>
<dbReference type="Gene3D" id="1.10.10.10">
    <property type="entry name" value="Winged helix-like DNA-binding domain superfamily/Winged helix DNA-binding domain"/>
    <property type="match status" value="1"/>
</dbReference>
<organism evidence="3 4">
    <name type="scientific">Candidatus Kaiserbacteria bacterium RIFCSPHIGHO2_01_FULL_48_10</name>
    <dbReference type="NCBI Taxonomy" id="1798476"/>
    <lineage>
        <taxon>Bacteria</taxon>
        <taxon>Candidatus Kaiseribacteriota</taxon>
    </lineage>
</organism>
<dbReference type="GO" id="GO:0006352">
    <property type="term" value="P:DNA-templated transcription initiation"/>
    <property type="evidence" value="ECO:0007669"/>
    <property type="project" value="InterPro"/>
</dbReference>
<accession>A0A1F6C540</accession>
<dbReference type="InterPro" id="IPR000943">
    <property type="entry name" value="RNA_pol_sigma70"/>
</dbReference>
<dbReference type="Pfam" id="PF04545">
    <property type="entry name" value="Sigma70_r4"/>
    <property type="match status" value="1"/>
</dbReference>
<dbReference type="PRINTS" id="PR00046">
    <property type="entry name" value="SIGMA70FCT"/>
</dbReference>
<dbReference type="EMBL" id="MFKP01000017">
    <property type="protein sequence ID" value="OGG44188.1"/>
    <property type="molecule type" value="Genomic_DNA"/>
</dbReference>
<dbReference type="CDD" id="cd00093">
    <property type="entry name" value="HTH_XRE"/>
    <property type="match status" value="1"/>
</dbReference>
<dbReference type="PANTHER" id="PTHR30603">
    <property type="entry name" value="RNA POLYMERASE SIGMA FACTOR RPO"/>
    <property type="match status" value="1"/>
</dbReference>
<dbReference type="InterPro" id="IPR014284">
    <property type="entry name" value="RNA_pol_sigma-70_dom"/>
</dbReference>
<gene>
    <name evidence="3" type="ORF">A2841_00885</name>
</gene>
<dbReference type="NCBIfam" id="TIGR02937">
    <property type="entry name" value="sigma70-ECF"/>
    <property type="match status" value="1"/>
</dbReference>
<dbReference type="Gene3D" id="1.10.260.40">
    <property type="entry name" value="lambda repressor-like DNA-binding domains"/>
    <property type="match status" value="1"/>
</dbReference>
<sequence>MISISSFIHNRHFIGQEARKEGTTVSKNKEVQKSSASADQFQVEITTEVRHHLLAEFRRNRKLSQQALADLVDAPRHSIGLWEQLKTYPKDPKIMNRLCRLTEKTPDELFPSFIRKVKFQKILKDVRSIQEIDLLDYEGGEAVSTLPSPADAYDHKELQAKVEEVLKTLTPREEEVLRRWFGIGKLRNETSQEIAPDLEVTSVRIDQIGAKALRKLRHPSRSRRLKVFTE</sequence>
<dbReference type="GO" id="GO:0003700">
    <property type="term" value="F:DNA-binding transcription factor activity"/>
    <property type="evidence" value="ECO:0007669"/>
    <property type="project" value="InterPro"/>
</dbReference>
<dbReference type="InterPro" id="IPR001387">
    <property type="entry name" value="Cro/C1-type_HTH"/>
</dbReference>
<dbReference type="InterPro" id="IPR050239">
    <property type="entry name" value="Sigma-70_RNA_pol_init_factors"/>
</dbReference>
<comment type="caution">
    <text evidence="3">The sequence shown here is derived from an EMBL/GenBank/DDBJ whole genome shotgun (WGS) entry which is preliminary data.</text>
</comment>
<dbReference type="InterPro" id="IPR010982">
    <property type="entry name" value="Lambda_DNA-bd_dom_sf"/>
</dbReference>
<dbReference type="AlphaFoldDB" id="A0A1F6C540"/>
<dbReference type="SUPFAM" id="SSF47413">
    <property type="entry name" value="lambda repressor-like DNA-binding domains"/>
    <property type="match status" value="1"/>
</dbReference>
<dbReference type="InterPro" id="IPR036388">
    <property type="entry name" value="WH-like_DNA-bd_sf"/>
</dbReference>
<reference evidence="3 4" key="1">
    <citation type="journal article" date="2016" name="Nat. Commun.">
        <title>Thousands of microbial genomes shed light on interconnected biogeochemical processes in an aquifer system.</title>
        <authorList>
            <person name="Anantharaman K."/>
            <person name="Brown C.T."/>
            <person name="Hug L.A."/>
            <person name="Sharon I."/>
            <person name="Castelle C.J."/>
            <person name="Probst A.J."/>
            <person name="Thomas B.C."/>
            <person name="Singh A."/>
            <person name="Wilkins M.J."/>
            <person name="Karaoz U."/>
            <person name="Brodie E.L."/>
            <person name="Williams K.H."/>
            <person name="Hubbard S.S."/>
            <person name="Banfield J.F."/>
        </authorList>
    </citation>
    <scope>NUCLEOTIDE SEQUENCE [LARGE SCALE GENOMIC DNA]</scope>
</reference>
<proteinExistence type="inferred from homology"/>
<comment type="similarity">
    <text evidence="1">Belongs to the sigma-70 factor family.</text>
</comment>
<evidence type="ECO:0000259" key="2">
    <source>
        <dbReference type="PROSITE" id="PS50943"/>
    </source>
</evidence>
<protein>
    <recommendedName>
        <fullName evidence="2">HTH cro/C1-type domain-containing protein</fullName>
    </recommendedName>
</protein>
<feature type="domain" description="HTH cro/C1-type" evidence="2">
    <location>
        <begin position="54"/>
        <end position="109"/>
    </location>
</feature>
<dbReference type="InterPro" id="IPR007630">
    <property type="entry name" value="RNA_pol_sigma70_r4"/>
</dbReference>
<dbReference type="InterPro" id="IPR013324">
    <property type="entry name" value="RNA_pol_sigma_r3/r4-like"/>
</dbReference>
<dbReference type="PROSITE" id="PS50943">
    <property type="entry name" value="HTH_CROC1"/>
    <property type="match status" value="1"/>
</dbReference>
<evidence type="ECO:0000256" key="1">
    <source>
        <dbReference type="ARBA" id="ARBA00007788"/>
    </source>
</evidence>
<name>A0A1F6C540_9BACT</name>